<evidence type="ECO:0000256" key="1">
    <source>
        <dbReference type="ARBA" id="ARBA00001911"/>
    </source>
</evidence>
<dbReference type="Pfam" id="PF21252">
    <property type="entry name" value="Glyco_hydro_109_C"/>
    <property type="match status" value="1"/>
</dbReference>
<dbReference type="Gene3D" id="3.30.360.10">
    <property type="entry name" value="Dihydrodipicolinate Reductase, domain 2"/>
    <property type="match status" value="1"/>
</dbReference>
<dbReference type="EMBL" id="NFII01000002">
    <property type="protein sequence ID" value="OUO02555.1"/>
    <property type="molecule type" value="Genomic_DNA"/>
</dbReference>
<dbReference type="Proteomes" id="UP000195386">
    <property type="component" value="Unassembled WGS sequence"/>
</dbReference>
<dbReference type="InterPro" id="IPR050463">
    <property type="entry name" value="Gfo/Idh/MocA_oxidrdct_glycsds"/>
</dbReference>
<dbReference type="InterPro" id="IPR049303">
    <property type="entry name" value="Glyco_hydro_109_C"/>
</dbReference>
<protein>
    <submittedName>
        <fullName evidence="8">Oxidoreductase</fullName>
    </submittedName>
</protein>
<dbReference type="GO" id="GO:0000166">
    <property type="term" value="F:nucleotide binding"/>
    <property type="evidence" value="ECO:0007669"/>
    <property type="project" value="InterPro"/>
</dbReference>
<dbReference type="InterPro" id="IPR000683">
    <property type="entry name" value="Gfo/Idh/MocA-like_OxRdtase_N"/>
</dbReference>
<evidence type="ECO:0000256" key="2">
    <source>
        <dbReference type="ARBA" id="ARBA00009329"/>
    </source>
</evidence>
<evidence type="ECO:0000259" key="6">
    <source>
        <dbReference type="Pfam" id="PF01408"/>
    </source>
</evidence>
<proteinExistence type="inferred from homology"/>
<sequence length="378" mass="42984">MEKIKTAFIGVGYRGKQLLQLLQTFPVFEVVAVADPGIEGVDISGVTCYNDGDDDYLNMLDRHKPELVFVTSPWQFHVRHAVQCVKRQCHVALEIKGGLYLGEYQPLVELAEQGKCRVYPLENTLFRRDILAICNMVNAGLFGEIIYMRGGYRHDLRALLLDDAGNIGHRGKTESVWRSKFYQCENGDLYPTHGLAPLCMIAGINRTDYFQSLISFASKPAGLLQRIKDLHGDTSVRITMGDIISTQIKTEKGILISLIHDTTLPRPRSLDFEIQGTKAIWQGDNCRIYVENVSPDETWESDCTYIEHYESLYWQQWGKDALLHDAHHQGMDYIMLRVLAEDLLGNLVYPATLNDLAFWTSVSPWSKKSIAENQTIFF</sequence>
<keyword evidence="4" id="KW-0520">NAD</keyword>
<dbReference type="Pfam" id="PF01408">
    <property type="entry name" value="GFO_IDH_MocA"/>
    <property type="match status" value="1"/>
</dbReference>
<accession>A0A1Y3YXJ2</accession>
<evidence type="ECO:0000256" key="5">
    <source>
        <dbReference type="ARBA" id="ARBA00023295"/>
    </source>
</evidence>
<dbReference type="GO" id="GO:0016798">
    <property type="term" value="F:hydrolase activity, acting on glycosyl bonds"/>
    <property type="evidence" value="ECO:0007669"/>
    <property type="project" value="UniProtKB-KW"/>
</dbReference>
<organism evidence="8 9">
    <name type="scientific">Bacteroides clarus</name>
    <dbReference type="NCBI Taxonomy" id="626929"/>
    <lineage>
        <taxon>Bacteria</taxon>
        <taxon>Pseudomonadati</taxon>
        <taxon>Bacteroidota</taxon>
        <taxon>Bacteroidia</taxon>
        <taxon>Bacteroidales</taxon>
        <taxon>Bacteroidaceae</taxon>
        <taxon>Bacteroides</taxon>
    </lineage>
</organism>
<dbReference type="InterPro" id="IPR036291">
    <property type="entry name" value="NAD(P)-bd_dom_sf"/>
</dbReference>
<comment type="caution">
    <text evidence="8">The sequence shown here is derived from an EMBL/GenBank/DDBJ whole genome shotgun (WGS) entry which is preliminary data.</text>
</comment>
<feature type="domain" description="Glycosyl hydrolase 109 C-terminal" evidence="7">
    <location>
        <begin position="131"/>
        <end position="301"/>
    </location>
</feature>
<feature type="domain" description="Gfo/Idh/MocA-like oxidoreductase N-terminal" evidence="6">
    <location>
        <begin position="4"/>
        <end position="118"/>
    </location>
</feature>
<reference evidence="9" key="1">
    <citation type="submission" date="2017-04" db="EMBL/GenBank/DDBJ databases">
        <title>Function of individual gut microbiota members based on whole genome sequencing of pure cultures obtained from chicken caecum.</title>
        <authorList>
            <person name="Medvecky M."/>
            <person name="Cejkova D."/>
            <person name="Polansky O."/>
            <person name="Karasova D."/>
            <person name="Kubasova T."/>
            <person name="Cizek A."/>
            <person name="Rychlik I."/>
        </authorList>
    </citation>
    <scope>NUCLEOTIDE SEQUENCE [LARGE SCALE GENOMIC DNA]</scope>
    <source>
        <strain evidence="9">An43</strain>
    </source>
</reference>
<evidence type="ECO:0000256" key="4">
    <source>
        <dbReference type="ARBA" id="ARBA00023027"/>
    </source>
</evidence>
<dbReference type="Gene3D" id="3.40.50.720">
    <property type="entry name" value="NAD(P)-binding Rossmann-like Domain"/>
    <property type="match status" value="1"/>
</dbReference>
<keyword evidence="3" id="KW-0378">Hydrolase</keyword>
<comment type="cofactor">
    <cofactor evidence="1">
        <name>NAD(+)</name>
        <dbReference type="ChEBI" id="CHEBI:57540"/>
    </cofactor>
</comment>
<dbReference type="PANTHER" id="PTHR43818">
    <property type="entry name" value="BCDNA.GH03377"/>
    <property type="match status" value="1"/>
</dbReference>
<dbReference type="SUPFAM" id="SSF51735">
    <property type="entry name" value="NAD(P)-binding Rossmann-fold domains"/>
    <property type="match status" value="1"/>
</dbReference>
<evidence type="ECO:0000313" key="9">
    <source>
        <dbReference type="Proteomes" id="UP000195386"/>
    </source>
</evidence>
<gene>
    <name evidence="8" type="ORF">B5F97_03305</name>
</gene>
<comment type="similarity">
    <text evidence="2">Belongs to the Gfo/Idh/MocA family. Glycosyl hydrolase 109 subfamily.</text>
</comment>
<dbReference type="AlphaFoldDB" id="A0A1Y3YXJ2"/>
<evidence type="ECO:0000256" key="3">
    <source>
        <dbReference type="ARBA" id="ARBA00022801"/>
    </source>
</evidence>
<keyword evidence="5" id="KW-0326">Glycosidase</keyword>
<name>A0A1Y3YXJ2_9BACE</name>
<dbReference type="RefSeq" id="WP_087425432.1">
    <property type="nucleotide sequence ID" value="NZ_CANTWF010000024.1"/>
</dbReference>
<evidence type="ECO:0000259" key="7">
    <source>
        <dbReference type="Pfam" id="PF21252"/>
    </source>
</evidence>
<dbReference type="PANTHER" id="PTHR43818:SF1">
    <property type="entry name" value="GLYCOSYL HYDROLASE FAMILY 109 PROTEIN"/>
    <property type="match status" value="1"/>
</dbReference>
<evidence type="ECO:0000313" key="8">
    <source>
        <dbReference type="EMBL" id="OUO02555.1"/>
    </source>
</evidence>